<dbReference type="OrthoDB" id="442947at2759"/>
<keyword evidence="6" id="KW-1185">Reference proteome</keyword>
<evidence type="ECO:0000259" key="4">
    <source>
        <dbReference type="SMART" id="SM00322"/>
    </source>
</evidence>
<feature type="domain" description="K Homology" evidence="4">
    <location>
        <begin position="386"/>
        <end position="461"/>
    </location>
</feature>
<dbReference type="InterPro" id="IPR004087">
    <property type="entry name" value="KH_dom"/>
</dbReference>
<protein>
    <submittedName>
        <fullName evidence="5">RNA-binding KH domain-containing protein</fullName>
    </submittedName>
</protein>
<evidence type="ECO:0000256" key="2">
    <source>
        <dbReference type="PROSITE-ProRule" id="PRU00117"/>
    </source>
</evidence>
<dbReference type="CDD" id="cd22460">
    <property type="entry name" value="KH-I_PEPPER_rpt2_like"/>
    <property type="match status" value="2"/>
</dbReference>
<feature type="domain" description="K Homology" evidence="4">
    <location>
        <begin position="294"/>
        <end position="375"/>
    </location>
</feature>
<comment type="caution">
    <text evidence="5">The sequence shown here is derived from an EMBL/GenBank/DDBJ whole genome shotgun (WGS) entry which is preliminary data.</text>
</comment>
<name>A0A7J0G0P3_9ERIC</name>
<dbReference type="SUPFAM" id="SSF54791">
    <property type="entry name" value="Eukaryotic type KH-domain (KH-domain type I)"/>
    <property type="match status" value="5"/>
</dbReference>
<dbReference type="InterPro" id="IPR004088">
    <property type="entry name" value="KH_dom_type_1"/>
</dbReference>
<proteinExistence type="predicted"/>
<accession>A0A7J0G0P3</accession>
<dbReference type="Pfam" id="PF00013">
    <property type="entry name" value="KH_1"/>
    <property type="match status" value="5"/>
</dbReference>
<evidence type="ECO:0000313" key="6">
    <source>
        <dbReference type="Proteomes" id="UP000585474"/>
    </source>
</evidence>
<feature type="domain" description="K Homology" evidence="4">
    <location>
        <begin position="152"/>
        <end position="258"/>
    </location>
</feature>
<feature type="domain" description="K Homology" evidence="4">
    <location>
        <begin position="604"/>
        <end position="674"/>
    </location>
</feature>
<sequence>MDAGTSSSTKRRHHHPTSAYAPFRPPPPTLKFAAGETLFRVLCPATKTGGVIGKGGAAIRQVREETGARIRIEDSLTGCEERVILIVADSTKKENISSGESSYPITEDEGSPAQQALVRVFERILKVDEERSGVSADTETSEEKKEGGNNIGPVVIRLLAPSNQVGCVLGRGGKIVERIRQDSGAQVRVLPKDQIPACAYPGDELIQVKFIALTSTTSVLAVSFPPRLVKAQPPVSMLITGNFSEVRKALLSVSSRLQENPMSDAVNSATTRSLGMHGTGAENIGTNHKMVTEEEVVFKLLCQVNKVGSLIGKGGSIVWALQTETGASIKIADAAPDSDEKVVVISAREAYDVVIIKNSEQRHSPAQDAIIRVHSRIAEIGFEPGAAVVARLLVHSQQIGCLLGKAGIIITELRRATGASIRIFPKEQVPKYGSQNDEVVQIIGSLQSVRDALFQITSRLRETIFPVKHYLPSASGSLYLSPYPEMPPPMFRPRHDPASPGHYPSPAGRPLSFDHVAIPAQPLDPQPYPHGMDHVGPTYFDRVPYPCGGERPGHGPSFDWQSSPRGWMSQAAATGNPRGVAEVGGGSALSNGPLGRRSQPSHVASTTVEVVIPQTLLNHVYGENHGNLSQIRQISGAKVVVHDPRPGATEGMVVVSGTPDQIHTAQSLLHAFILAESPF</sequence>
<dbReference type="InterPro" id="IPR036612">
    <property type="entry name" value="KH_dom_type_1_sf"/>
</dbReference>
<dbReference type="SMART" id="SM00322">
    <property type="entry name" value="KH"/>
    <property type="match status" value="5"/>
</dbReference>
<organism evidence="5 6">
    <name type="scientific">Actinidia rufa</name>
    <dbReference type="NCBI Taxonomy" id="165716"/>
    <lineage>
        <taxon>Eukaryota</taxon>
        <taxon>Viridiplantae</taxon>
        <taxon>Streptophyta</taxon>
        <taxon>Embryophyta</taxon>
        <taxon>Tracheophyta</taxon>
        <taxon>Spermatophyta</taxon>
        <taxon>Magnoliopsida</taxon>
        <taxon>eudicotyledons</taxon>
        <taxon>Gunneridae</taxon>
        <taxon>Pentapetalae</taxon>
        <taxon>asterids</taxon>
        <taxon>Ericales</taxon>
        <taxon>Actinidiaceae</taxon>
        <taxon>Actinidia</taxon>
    </lineage>
</organism>
<dbReference type="GO" id="GO:0003723">
    <property type="term" value="F:RNA binding"/>
    <property type="evidence" value="ECO:0007669"/>
    <property type="project" value="UniProtKB-UniRule"/>
</dbReference>
<gene>
    <name evidence="5" type="ORF">Acr_16g0010180</name>
</gene>
<dbReference type="EMBL" id="BJWL01000016">
    <property type="protein sequence ID" value="GFZ04394.1"/>
    <property type="molecule type" value="Genomic_DNA"/>
</dbReference>
<feature type="domain" description="K Homology" evidence="4">
    <location>
        <begin position="35"/>
        <end position="125"/>
    </location>
</feature>
<evidence type="ECO:0000256" key="3">
    <source>
        <dbReference type="SAM" id="MobiDB-lite"/>
    </source>
</evidence>
<dbReference type="Proteomes" id="UP000585474">
    <property type="component" value="Unassembled WGS sequence"/>
</dbReference>
<dbReference type="Gene3D" id="3.30.310.210">
    <property type="match status" value="1"/>
</dbReference>
<keyword evidence="1" id="KW-0677">Repeat</keyword>
<evidence type="ECO:0000256" key="1">
    <source>
        <dbReference type="ARBA" id="ARBA00022737"/>
    </source>
</evidence>
<reference evidence="5 6" key="1">
    <citation type="submission" date="2019-07" db="EMBL/GenBank/DDBJ databases">
        <title>De Novo Assembly of kiwifruit Actinidia rufa.</title>
        <authorList>
            <person name="Sugita-Konishi S."/>
            <person name="Sato K."/>
            <person name="Mori E."/>
            <person name="Abe Y."/>
            <person name="Kisaki G."/>
            <person name="Hamano K."/>
            <person name="Suezawa K."/>
            <person name="Otani M."/>
            <person name="Fukuda T."/>
            <person name="Manabe T."/>
            <person name="Gomi K."/>
            <person name="Tabuchi M."/>
            <person name="Akimitsu K."/>
            <person name="Kataoka I."/>
        </authorList>
    </citation>
    <scope>NUCLEOTIDE SEQUENCE [LARGE SCALE GENOMIC DNA]</scope>
    <source>
        <strain evidence="6">cv. Fuchu</strain>
    </source>
</reference>
<feature type="region of interest" description="Disordered" evidence="3">
    <location>
        <begin position="1"/>
        <end position="27"/>
    </location>
</feature>
<keyword evidence="2" id="KW-0694">RNA-binding</keyword>
<dbReference type="PANTHER" id="PTHR10288">
    <property type="entry name" value="KH DOMAIN CONTAINING RNA BINDING PROTEIN"/>
    <property type="match status" value="1"/>
</dbReference>
<dbReference type="PROSITE" id="PS50084">
    <property type="entry name" value="KH_TYPE_1"/>
    <property type="match status" value="5"/>
</dbReference>
<dbReference type="AlphaFoldDB" id="A0A7J0G0P3"/>
<dbReference type="CDD" id="cd22459">
    <property type="entry name" value="KH-I_PEPPER_rpt1_like"/>
    <property type="match status" value="2"/>
</dbReference>
<dbReference type="Gene3D" id="3.30.1370.10">
    <property type="entry name" value="K Homology domain, type 1"/>
    <property type="match status" value="3"/>
</dbReference>
<evidence type="ECO:0000313" key="5">
    <source>
        <dbReference type="EMBL" id="GFZ04394.1"/>
    </source>
</evidence>